<proteinExistence type="predicted"/>
<name>A0A8J2MD79_9HEXA</name>
<protein>
    <submittedName>
        <fullName evidence="1">Uncharacterized protein</fullName>
    </submittedName>
</protein>
<accession>A0A8J2MD79</accession>
<organism evidence="1 2">
    <name type="scientific">Allacma fusca</name>
    <dbReference type="NCBI Taxonomy" id="39272"/>
    <lineage>
        <taxon>Eukaryota</taxon>
        <taxon>Metazoa</taxon>
        <taxon>Ecdysozoa</taxon>
        <taxon>Arthropoda</taxon>
        <taxon>Hexapoda</taxon>
        <taxon>Collembola</taxon>
        <taxon>Symphypleona</taxon>
        <taxon>Sminthuridae</taxon>
        <taxon>Allacma</taxon>
    </lineage>
</organism>
<dbReference type="EMBL" id="CAJVCH010571071">
    <property type="protein sequence ID" value="CAG7836540.1"/>
    <property type="molecule type" value="Genomic_DNA"/>
</dbReference>
<evidence type="ECO:0000313" key="2">
    <source>
        <dbReference type="Proteomes" id="UP000708208"/>
    </source>
</evidence>
<gene>
    <name evidence="1" type="ORF">AFUS01_LOCUS45775</name>
</gene>
<dbReference type="Proteomes" id="UP000708208">
    <property type="component" value="Unassembled WGS sequence"/>
</dbReference>
<sequence length="159" mass="18327">MEIGIVPKASLVQIGISSHFKPLNFRKQLSITLLEVRLSLAQNGILFSKTRIQDYIQTLNPEKCEKPSSVGNVDLLCQHKMFKYPIHLMEGLRNIRKRVSSFTFEDSKVCKWLLVKQEEWAFIQDLFSVDFDIKITVAANIGHDCDYVYFPGMIQVTLM</sequence>
<comment type="caution">
    <text evidence="1">The sequence shown here is derived from an EMBL/GenBank/DDBJ whole genome shotgun (WGS) entry which is preliminary data.</text>
</comment>
<evidence type="ECO:0000313" key="1">
    <source>
        <dbReference type="EMBL" id="CAG7836540.1"/>
    </source>
</evidence>
<reference evidence="1" key="1">
    <citation type="submission" date="2021-06" db="EMBL/GenBank/DDBJ databases">
        <authorList>
            <person name="Hodson N. C."/>
            <person name="Mongue J. A."/>
            <person name="Jaron S. K."/>
        </authorList>
    </citation>
    <scope>NUCLEOTIDE SEQUENCE</scope>
</reference>
<dbReference type="AlphaFoldDB" id="A0A8J2MD79"/>
<keyword evidence="2" id="KW-1185">Reference proteome</keyword>